<dbReference type="RefSeq" id="WP_124966504.1">
    <property type="nucleotide sequence ID" value="NZ_RRAZ01000038.1"/>
</dbReference>
<keyword evidence="2" id="KW-1185">Reference proteome</keyword>
<evidence type="ECO:0000313" key="2">
    <source>
        <dbReference type="Proteomes" id="UP000282125"/>
    </source>
</evidence>
<gene>
    <name evidence="1" type="ORF">EG244_17695</name>
</gene>
<comment type="caution">
    <text evidence="1">The sequence shown here is derived from an EMBL/GenBank/DDBJ whole genome shotgun (WGS) entry which is preliminary data.</text>
</comment>
<sequence>MEDLVKTYWPQFIALVAFVAWLKRLESMVRGHAEVISELRREQAEINRRAQDQAITLAAIKESLSAIKITLDRLYERMDRSK</sequence>
<evidence type="ECO:0000313" key="1">
    <source>
        <dbReference type="EMBL" id="RRH70043.1"/>
    </source>
</evidence>
<dbReference type="Proteomes" id="UP000282125">
    <property type="component" value="Unassembled WGS sequence"/>
</dbReference>
<protein>
    <submittedName>
        <fullName evidence="1">Uncharacterized protein</fullName>
    </submittedName>
</protein>
<organism evidence="1 2">
    <name type="scientific">Falsigemmobacter faecalis</name>
    <dbReference type="NCBI Taxonomy" id="2488730"/>
    <lineage>
        <taxon>Bacteria</taxon>
        <taxon>Pseudomonadati</taxon>
        <taxon>Pseudomonadota</taxon>
        <taxon>Alphaproteobacteria</taxon>
        <taxon>Rhodobacterales</taxon>
        <taxon>Paracoccaceae</taxon>
        <taxon>Falsigemmobacter</taxon>
    </lineage>
</organism>
<reference evidence="1 2" key="1">
    <citation type="submission" date="2018-11" db="EMBL/GenBank/DDBJ databases">
        <title>Gemmobacter sp. nov., YIM 102744-1 draft genome.</title>
        <authorList>
            <person name="Li G."/>
            <person name="Jiang Y."/>
        </authorList>
    </citation>
    <scope>NUCLEOTIDE SEQUENCE [LARGE SCALE GENOMIC DNA]</scope>
    <source>
        <strain evidence="1 2">YIM 102744-1</strain>
    </source>
</reference>
<dbReference type="EMBL" id="RRAZ01000038">
    <property type="protein sequence ID" value="RRH70043.1"/>
    <property type="molecule type" value="Genomic_DNA"/>
</dbReference>
<name>A0A3P3D6S7_9RHOB</name>
<proteinExistence type="predicted"/>
<dbReference type="AlphaFoldDB" id="A0A3P3D6S7"/>
<accession>A0A3P3D6S7</accession>